<dbReference type="Pfam" id="PF14681">
    <property type="entry name" value="UPRTase"/>
    <property type="match status" value="1"/>
</dbReference>
<keyword evidence="2" id="KW-0808">Transferase</keyword>
<reference evidence="2 3" key="1">
    <citation type="submission" date="2019-06" db="EMBL/GenBank/DDBJ databases">
        <title>Persicimonas caeni gen. nov., sp. nov., a predatory bacterium isolated from solar saltern.</title>
        <authorList>
            <person name="Wang S."/>
        </authorList>
    </citation>
    <scope>NUCLEOTIDE SEQUENCE [LARGE SCALE GENOMIC DNA]</scope>
    <source>
        <strain evidence="2 3">YN101</strain>
    </source>
</reference>
<dbReference type="CDD" id="cd06223">
    <property type="entry name" value="PRTases_typeI"/>
    <property type="match status" value="1"/>
</dbReference>
<feature type="domain" description="Phosphoribosyltransferase" evidence="1">
    <location>
        <begin position="29"/>
        <end position="234"/>
    </location>
</feature>
<sequence length="272" mass="30623">MTVDSQYSNLSYNLNEIEHRYGDNVHILNDPFALSQLAKLCSPDVGQPQFNRLIEILYQRLLISVINTEFPRKKATVHSRMKEHTRRGVFRGELIDDETEVVTVDIARAGILPSQVCYTYLNELMNPVRVRQDHLIMSRVTNPQDEVVGAKVSGEKIGGPVDGRIVLFPDPMGATGSSLSTAISYYKETFGGEPLRLITLNLIFTPEFVRRLKNDHPDVIMYACRLDRGMSPDEVLDTVPGERWDEESGLTDKHYIVPGGGGFGELMNNAWI</sequence>
<accession>A0A4Y6Q1Y6</accession>
<name>A0A4Y6Q1Y6_PERCE</name>
<dbReference type="GO" id="GO:0016757">
    <property type="term" value="F:glycosyltransferase activity"/>
    <property type="evidence" value="ECO:0007669"/>
    <property type="project" value="UniProtKB-KW"/>
</dbReference>
<organism evidence="2 3">
    <name type="scientific">Persicimonas caeni</name>
    <dbReference type="NCBI Taxonomy" id="2292766"/>
    <lineage>
        <taxon>Bacteria</taxon>
        <taxon>Deltaproteobacteria</taxon>
        <taxon>Bradymonadales</taxon>
        <taxon>Bradymonadaceae</taxon>
        <taxon>Persicimonas</taxon>
    </lineage>
</organism>
<dbReference type="SUPFAM" id="SSF53271">
    <property type="entry name" value="PRTase-like"/>
    <property type="match status" value="1"/>
</dbReference>
<evidence type="ECO:0000313" key="2">
    <source>
        <dbReference type="EMBL" id="QDG54608.1"/>
    </source>
</evidence>
<dbReference type="AlphaFoldDB" id="A0A4Y6Q1Y6"/>
<gene>
    <name evidence="2" type="ORF">FIV42_28835</name>
</gene>
<keyword evidence="2" id="KW-0328">Glycosyltransferase</keyword>
<evidence type="ECO:0000313" key="3">
    <source>
        <dbReference type="Proteomes" id="UP000315995"/>
    </source>
</evidence>
<dbReference type="EMBL" id="CP041186">
    <property type="protein sequence ID" value="QDG54608.1"/>
    <property type="molecule type" value="Genomic_DNA"/>
</dbReference>
<dbReference type="InterPro" id="IPR029057">
    <property type="entry name" value="PRTase-like"/>
</dbReference>
<evidence type="ECO:0000259" key="1">
    <source>
        <dbReference type="Pfam" id="PF14681"/>
    </source>
</evidence>
<dbReference type="InterPro" id="IPR000836">
    <property type="entry name" value="PRTase_dom"/>
</dbReference>
<proteinExistence type="predicted"/>
<dbReference type="Proteomes" id="UP000315995">
    <property type="component" value="Chromosome"/>
</dbReference>
<dbReference type="OrthoDB" id="9781675at2"/>
<protein>
    <submittedName>
        <fullName evidence="2">Uracil phosphoribosyltransferase</fullName>
    </submittedName>
</protein>
<dbReference type="Gene3D" id="3.40.50.2020">
    <property type="match status" value="1"/>
</dbReference>
<keyword evidence="3" id="KW-1185">Reference proteome</keyword>
<accession>A0A5B8YJJ8</accession>